<evidence type="ECO:0000313" key="1">
    <source>
        <dbReference type="EMBL" id="AJD82156.1"/>
    </source>
</evidence>
<gene>
    <name evidence="1" type="primary">84</name>
    <name evidence="1" type="ORF">COSMO_84</name>
</gene>
<protein>
    <submittedName>
        <fullName evidence="1">Uncharacterized protein</fullName>
    </submittedName>
</protein>
<evidence type="ECO:0000313" key="2">
    <source>
        <dbReference type="Proteomes" id="UP000031718"/>
    </source>
</evidence>
<sequence length="86" mass="9596">MFTLAKIKYGKESEHMAVIDLEPHRGNLSVWNAEYMSPDEFKELAQAMIRAAQAAPGVVEAWRKQQADIAAARDRFESEAAKFGVA</sequence>
<dbReference type="Proteomes" id="UP000031718">
    <property type="component" value="Segment"/>
</dbReference>
<organism evidence="1 2">
    <name type="scientific">Mycobacterium phage Cosmo</name>
    <dbReference type="NCBI Taxonomy" id="1567467"/>
    <lineage>
        <taxon>Viruses</taxon>
        <taxon>Duplodnaviria</taxon>
        <taxon>Heunggongvirae</taxon>
        <taxon>Uroviricota</taxon>
        <taxon>Caudoviricetes</taxon>
        <taxon>Vilmaviridae</taxon>
        <taxon>Wildcatvirus</taxon>
        <taxon>Wildcatvirus wildcat</taxon>
        <taxon>Mycobacterium virus Wildcat</taxon>
    </lineage>
</organism>
<accession>A0A0B5A505</accession>
<name>A0A0B5A505_9CAUD</name>
<dbReference type="EMBL" id="KP027195">
    <property type="protein sequence ID" value="AJD82156.1"/>
    <property type="molecule type" value="Genomic_DNA"/>
</dbReference>
<reference evidence="1 2" key="1">
    <citation type="submission" date="2014-10" db="EMBL/GenBank/DDBJ databases">
        <authorList>
            <person name="Mackenzie J."/>
            <person name="Lekholoane M."/>
            <person name="Leqhaoe R."/>
            <person name="Mcunu Z."/>
            <person name="Mzobe Z."/>
            <person name="Rodel H."/>
            <person name="Seagreen C."/>
            <person name="Mazeka N."/>
            <person name="Larsen M.H."/>
            <person name="Rubin E.J."/>
            <person name="Russell D.A."/>
            <person name="Guerrero C.A."/>
            <person name="Bowman C.A."/>
            <person name="Jacobs-Sera D."/>
            <person name="Hendrix R.W."/>
            <person name="Hatfull G.F."/>
        </authorList>
    </citation>
    <scope>NUCLEOTIDE SEQUENCE [LARGE SCALE GENOMIC DNA]</scope>
</reference>
<proteinExistence type="predicted"/>